<evidence type="ECO:0000256" key="4">
    <source>
        <dbReference type="ARBA" id="ARBA00022989"/>
    </source>
</evidence>
<dbReference type="Pfam" id="PF12704">
    <property type="entry name" value="MacB_PCD"/>
    <property type="match status" value="2"/>
</dbReference>
<keyword evidence="3 6" id="KW-0812">Transmembrane</keyword>
<protein>
    <submittedName>
        <fullName evidence="9">ABC transporter permease</fullName>
    </submittedName>
</protein>
<evidence type="ECO:0000256" key="3">
    <source>
        <dbReference type="ARBA" id="ARBA00022692"/>
    </source>
</evidence>
<evidence type="ECO:0000259" key="7">
    <source>
        <dbReference type="Pfam" id="PF02687"/>
    </source>
</evidence>
<dbReference type="InterPro" id="IPR050250">
    <property type="entry name" value="Macrolide_Exporter_MacB"/>
</dbReference>
<keyword evidence="10" id="KW-1185">Reference proteome</keyword>
<sequence>MIKNYFKTALRNLLRQRVFAVINVAGLALGIATCILIGLFIFDEWSYDRFHEKSDRIVRVVFGGAVPGGEIKEANVMPPTAQAIQAEFPAVEAATRLVSAGRPFFQVADQFFNEEEMAFVDSNFFQVFSFPLIQGNSKTALIEPNTVILTETVARKYFGSIDVIGRQIAVKDNNQPLKVTGVAADLPHNSHLRFDIFTSMSSYPNAKSHSWLESGFYTYAVLHPGSDYNTMEVKLPALFEKYAGPQFPAAFGMTYTEHRKAGNDIGLHLQRLTDIHLHSDFTNDLSTPGDIRYVYIFGAIALFMLLVASINFMNLATASASRRAKEVGVRKVLGSGRKALTIQFLLESLLLTFIALLFAIGLTYLALPLFNHLSGKALTLDLVAHWWIIPLLLFVGFAVGLVAGSYPAFFLSAFRPVAVLKGKLIPDNNGLGLRSGLVVFQFLVSIGLIICTTVVYKQLHYIQHKKLGYDKEQVLVLRTWPLEKNEEIFRQQLLQDSRVLHVSNSPYVPAGATYSNNFFVHPVDAPAQWTKTLRYDVDEHYIPTLGIELSAGRNFSADYGMDSLSAIINETAAATFGWTGDALGKTLVNGENKHLRIVGVVKDFHFKSLHERISPLVMVLNKNFGNLLVKAKPGDVTSLLETMKKQYDGLSPDLPFSYSFLDDRINNTYLAERKTGIILGLFAGLTVFVACLGLFGLATFTAYQRTKEIGIRKVLGATVASIIRLLVTDFVKLVGLAMLIASPIAWWAMNRWLEDFAYRIEIQWWFFGLAGLAAMMIALLTVGGQAIRAAVANPVESLRDE</sequence>
<comment type="subcellular location">
    <subcellularLocation>
        <location evidence="1">Cell membrane</location>
        <topology evidence="1">Multi-pass membrane protein</topology>
    </subcellularLocation>
</comment>
<evidence type="ECO:0000256" key="1">
    <source>
        <dbReference type="ARBA" id="ARBA00004651"/>
    </source>
</evidence>
<proteinExistence type="predicted"/>
<dbReference type="AlphaFoldDB" id="A0A917HJ50"/>
<name>A0A917HJ50_9SPHI</name>
<feature type="domain" description="MacB-like periplasmic core" evidence="8">
    <location>
        <begin position="528"/>
        <end position="635"/>
    </location>
</feature>
<feature type="domain" description="ABC3 transporter permease C-terminal" evidence="7">
    <location>
        <begin position="299"/>
        <end position="411"/>
    </location>
</feature>
<reference evidence="9" key="2">
    <citation type="submission" date="2020-09" db="EMBL/GenBank/DDBJ databases">
        <authorList>
            <person name="Sun Q."/>
            <person name="Zhou Y."/>
        </authorList>
    </citation>
    <scope>NUCLEOTIDE SEQUENCE</scope>
    <source>
        <strain evidence="9">CGMCC 1.12195</strain>
    </source>
</reference>
<feature type="transmembrane region" description="Helical" evidence="6">
    <location>
        <begin position="387"/>
        <end position="414"/>
    </location>
</feature>
<keyword evidence="2" id="KW-1003">Cell membrane</keyword>
<comment type="caution">
    <text evidence="9">The sequence shown here is derived from an EMBL/GenBank/DDBJ whole genome shotgun (WGS) entry which is preliminary data.</text>
</comment>
<feature type="transmembrane region" description="Helical" evidence="6">
    <location>
        <begin position="293"/>
        <end position="315"/>
    </location>
</feature>
<reference evidence="9" key="1">
    <citation type="journal article" date="2014" name="Int. J. Syst. Evol. Microbiol.">
        <title>Complete genome sequence of Corynebacterium casei LMG S-19264T (=DSM 44701T), isolated from a smear-ripened cheese.</title>
        <authorList>
            <consortium name="US DOE Joint Genome Institute (JGI-PGF)"/>
            <person name="Walter F."/>
            <person name="Albersmeier A."/>
            <person name="Kalinowski J."/>
            <person name="Ruckert C."/>
        </authorList>
    </citation>
    <scope>NUCLEOTIDE SEQUENCE</scope>
    <source>
        <strain evidence="9">CGMCC 1.12195</strain>
    </source>
</reference>
<evidence type="ECO:0000256" key="5">
    <source>
        <dbReference type="ARBA" id="ARBA00023136"/>
    </source>
</evidence>
<feature type="transmembrane region" description="Helical" evidence="6">
    <location>
        <begin position="344"/>
        <end position="367"/>
    </location>
</feature>
<evidence type="ECO:0000313" key="10">
    <source>
        <dbReference type="Proteomes" id="UP000660862"/>
    </source>
</evidence>
<dbReference type="GO" id="GO:0005886">
    <property type="term" value="C:plasma membrane"/>
    <property type="evidence" value="ECO:0007669"/>
    <property type="project" value="UniProtKB-SubCell"/>
</dbReference>
<dbReference type="InterPro" id="IPR025857">
    <property type="entry name" value="MacB_PCD"/>
</dbReference>
<gene>
    <name evidence="9" type="ORF">GCM10007415_11500</name>
</gene>
<dbReference type="GO" id="GO:0022857">
    <property type="term" value="F:transmembrane transporter activity"/>
    <property type="evidence" value="ECO:0007669"/>
    <property type="project" value="TreeGrafter"/>
</dbReference>
<evidence type="ECO:0000256" key="2">
    <source>
        <dbReference type="ARBA" id="ARBA00022475"/>
    </source>
</evidence>
<feature type="transmembrane region" description="Helical" evidence="6">
    <location>
        <begin position="715"/>
        <end position="742"/>
    </location>
</feature>
<accession>A0A917HJ50</accession>
<dbReference type="Proteomes" id="UP000660862">
    <property type="component" value="Unassembled WGS sequence"/>
</dbReference>
<feature type="domain" description="MacB-like periplasmic core" evidence="8">
    <location>
        <begin position="21"/>
        <end position="233"/>
    </location>
</feature>
<organism evidence="9 10">
    <name type="scientific">Parapedobacter pyrenivorans</name>
    <dbReference type="NCBI Taxonomy" id="1305674"/>
    <lineage>
        <taxon>Bacteria</taxon>
        <taxon>Pseudomonadati</taxon>
        <taxon>Bacteroidota</taxon>
        <taxon>Sphingobacteriia</taxon>
        <taxon>Sphingobacteriales</taxon>
        <taxon>Sphingobacteriaceae</taxon>
        <taxon>Parapedobacter</taxon>
    </lineage>
</organism>
<feature type="domain" description="ABC3 transporter permease C-terminal" evidence="7">
    <location>
        <begin position="681"/>
        <end position="792"/>
    </location>
</feature>
<dbReference type="InterPro" id="IPR003838">
    <property type="entry name" value="ABC3_permease_C"/>
</dbReference>
<feature type="transmembrane region" description="Helical" evidence="6">
    <location>
        <begin position="677"/>
        <end position="703"/>
    </location>
</feature>
<dbReference type="RefSeq" id="WP_188504942.1">
    <property type="nucleotide sequence ID" value="NZ_BMER01000001.1"/>
</dbReference>
<dbReference type="Pfam" id="PF02687">
    <property type="entry name" value="FtsX"/>
    <property type="match status" value="2"/>
</dbReference>
<feature type="transmembrane region" description="Helical" evidence="6">
    <location>
        <begin position="20"/>
        <end position="42"/>
    </location>
</feature>
<evidence type="ECO:0000313" key="9">
    <source>
        <dbReference type="EMBL" id="GGG80728.1"/>
    </source>
</evidence>
<feature type="transmembrane region" description="Helical" evidence="6">
    <location>
        <begin position="762"/>
        <end position="782"/>
    </location>
</feature>
<keyword evidence="5 6" id="KW-0472">Membrane</keyword>
<feature type="transmembrane region" description="Helical" evidence="6">
    <location>
        <begin position="435"/>
        <end position="456"/>
    </location>
</feature>
<evidence type="ECO:0000256" key="6">
    <source>
        <dbReference type="SAM" id="Phobius"/>
    </source>
</evidence>
<dbReference type="PANTHER" id="PTHR30572:SF18">
    <property type="entry name" value="ABC-TYPE MACROLIDE FAMILY EXPORT SYSTEM PERMEASE COMPONENT 2"/>
    <property type="match status" value="1"/>
</dbReference>
<dbReference type="EMBL" id="BMER01000001">
    <property type="protein sequence ID" value="GGG80728.1"/>
    <property type="molecule type" value="Genomic_DNA"/>
</dbReference>
<evidence type="ECO:0000259" key="8">
    <source>
        <dbReference type="Pfam" id="PF12704"/>
    </source>
</evidence>
<keyword evidence="4 6" id="KW-1133">Transmembrane helix</keyword>
<dbReference type="PANTHER" id="PTHR30572">
    <property type="entry name" value="MEMBRANE COMPONENT OF TRANSPORTER-RELATED"/>
    <property type="match status" value="1"/>
</dbReference>